<dbReference type="PANTHER" id="PTHR42767">
    <property type="entry name" value="ENDO-BETA-1,6-GALACTANASE"/>
    <property type="match status" value="1"/>
</dbReference>
<dbReference type="PANTHER" id="PTHR42767:SF1">
    <property type="entry name" value="ENDO-BETA-1,6-GALACTANASE-LIKE DOMAIN-CONTAINING PROTEIN"/>
    <property type="match status" value="1"/>
</dbReference>
<accession>A0A5C3N8V2</accession>
<dbReference type="Proteomes" id="UP000305948">
    <property type="component" value="Unassembled WGS sequence"/>
</dbReference>
<name>A0A5C3N8V2_9AGAM</name>
<dbReference type="GO" id="GO:0004553">
    <property type="term" value="F:hydrolase activity, hydrolyzing O-glycosyl compounds"/>
    <property type="evidence" value="ECO:0007669"/>
    <property type="project" value="InterPro"/>
</dbReference>
<dbReference type="InterPro" id="IPR017853">
    <property type="entry name" value="GH"/>
</dbReference>
<dbReference type="SUPFAM" id="SSF51445">
    <property type="entry name" value="(Trans)glycosidases"/>
    <property type="match status" value="1"/>
</dbReference>
<dbReference type="OrthoDB" id="2012278at2759"/>
<keyword evidence="2" id="KW-0378">Hydrolase</keyword>
<protein>
    <submittedName>
        <fullName evidence="2">Glycoside hydrolase</fullName>
    </submittedName>
</protein>
<proteinExistence type="predicted"/>
<feature type="domain" description="Endo-beta-1,6-galactanase-like" evidence="1">
    <location>
        <begin position="42"/>
        <end position="247"/>
    </location>
</feature>
<dbReference type="AlphaFoldDB" id="A0A5C3N8V2"/>
<evidence type="ECO:0000313" key="3">
    <source>
        <dbReference type="Proteomes" id="UP000305948"/>
    </source>
</evidence>
<gene>
    <name evidence="2" type="ORF">OE88DRAFT_1677171</name>
</gene>
<evidence type="ECO:0000259" key="1">
    <source>
        <dbReference type="Pfam" id="PF14587"/>
    </source>
</evidence>
<sequence length="517" mass="56271">MIYIPSWFSKRSWSLTSLRLRMSRLSVLLSLAGAALGAVITSTTRQPIYGIGASGAWWPYDIALFPESSQAEVARLLFDSETGMGMTDYRYNLGGGGVGVGTFDRAPETPYVSDGVYNFSADHQGTYFLKQAAQYQVPIITLFVNSAPTTMTNNSQNCGGTLITERIPAYAQYLTDVISYWYDQGINITHVSPMNEPDNNFDDGDPTTLCGQEGMQVTPEQRAEVVNTLAAALVNASLPTKVIADESSSSGTFLPDAPVWLSDVSPGSLGGVAHHQYGFANDSRVAEIGSVARNLSGGVNPWFTEICCYSETNSSEADDPLATIGWGQSYDPTMVSGLRMANLIWQSFTQAEDAHWDWWTTLSNGYGCTPNNDTSCATTRNYEGWDDGIIYYDPNYATTQNYNLTLTKRFYVLKHYATAIPIGATRVNVTTSATESSWRVVAFNAPGTGELHSVVAFNGQHDASTLTLTSEDGASLSPSSAFMTDPEHDYVSVELDAASEKELVIEAHAMSIYTIFF</sequence>
<dbReference type="InterPro" id="IPR039514">
    <property type="entry name" value="6GAL-like"/>
</dbReference>
<keyword evidence="3" id="KW-1185">Reference proteome</keyword>
<dbReference type="Gene3D" id="3.20.20.80">
    <property type="entry name" value="Glycosidases"/>
    <property type="match status" value="1"/>
</dbReference>
<dbReference type="EMBL" id="ML213507">
    <property type="protein sequence ID" value="TFK53783.1"/>
    <property type="molecule type" value="Genomic_DNA"/>
</dbReference>
<dbReference type="Pfam" id="PF14587">
    <property type="entry name" value="Glyco_hydr_30_2"/>
    <property type="match status" value="1"/>
</dbReference>
<dbReference type="InterPro" id="IPR039743">
    <property type="entry name" value="6GAL/EXGAL"/>
</dbReference>
<evidence type="ECO:0000313" key="2">
    <source>
        <dbReference type="EMBL" id="TFK53783.1"/>
    </source>
</evidence>
<organism evidence="2 3">
    <name type="scientific">Heliocybe sulcata</name>
    <dbReference type="NCBI Taxonomy" id="5364"/>
    <lineage>
        <taxon>Eukaryota</taxon>
        <taxon>Fungi</taxon>
        <taxon>Dikarya</taxon>
        <taxon>Basidiomycota</taxon>
        <taxon>Agaricomycotina</taxon>
        <taxon>Agaricomycetes</taxon>
        <taxon>Gloeophyllales</taxon>
        <taxon>Gloeophyllaceae</taxon>
        <taxon>Heliocybe</taxon>
    </lineage>
</organism>
<reference evidence="2 3" key="1">
    <citation type="journal article" date="2019" name="Nat. Ecol. Evol.">
        <title>Megaphylogeny resolves global patterns of mushroom evolution.</title>
        <authorList>
            <person name="Varga T."/>
            <person name="Krizsan K."/>
            <person name="Foldi C."/>
            <person name="Dima B."/>
            <person name="Sanchez-Garcia M."/>
            <person name="Sanchez-Ramirez S."/>
            <person name="Szollosi G.J."/>
            <person name="Szarkandi J.G."/>
            <person name="Papp V."/>
            <person name="Albert L."/>
            <person name="Andreopoulos W."/>
            <person name="Angelini C."/>
            <person name="Antonin V."/>
            <person name="Barry K.W."/>
            <person name="Bougher N.L."/>
            <person name="Buchanan P."/>
            <person name="Buyck B."/>
            <person name="Bense V."/>
            <person name="Catcheside P."/>
            <person name="Chovatia M."/>
            <person name="Cooper J."/>
            <person name="Damon W."/>
            <person name="Desjardin D."/>
            <person name="Finy P."/>
            <person name="Geml J."/>
            <person name="Haridas S."/>
            <person name="Hughes K."/>
            <person name="Justo A."/>
            <person name="Karasinski D."/>
            <person name="Kautmanova I."/>
            <person name="Kiss B."/>
            <person name="Kocsube S."/>
            <person name="Kotiranta H."/>
            <person name="LaButti K.M."/>
            <person name="Lechner B.E."/>
            <person name="Liimatainen K."/>
            <person name="Lipzen A."/>
            <person name="Lukacs Z."/>
            <person name="Mihaltcheva S."/>
            <person name="Morgado L.N."/>
            <person name="Niskanen T."/>
            <person name="Noordeloos M.E."/>
            <person name="Ohm R.A."/>
            <person name="Ortiz-Santana B."/>
            <person name="Ovrebo C."/>
            <person name="Racz N."/>
            <person name="Riley R."/>
            <person name="Savchenko A."/>
            <person name="Shiryaev A."/>
            <person name="Soop K."/>
            <person name="Spirin V."/>
            <person name="Szebenyi C."/>
            <person name="Tomsovsky M."/>
            <person name="Tulloss R.E."/>
            <person name="Uehling J."/>
            <person name="Grigoriev I.V."/>
            <person name="Vagvolgyi C."/>
            <person name="Papp T."/>
            <person name="Martin F.M."/>
            <person name="Miettinen O."/>
            <person name="Hibbett D.S."/>
            <person name="Nagy L.G."/>
        </authorList>
    </citation>
    <scope>NUCLEOTIDE SEQUENCE [LARGE SCALE GENOMIC DNA]</scope>
    <source>
        <strain evidence="2 3">OMC1185</strain>
    </source>
</reference>